<dbReference type="AlphaFoldDB" id="A0A9W8IBN1"/>
<evidence type="ECO:0000256" key="4">
    <source>
        <dbReference type="ARBA" id="ARBA00022692"/>
    </source>
</evidence>
<comment type="similarity">
    <text evidence="2">Belongs to the SRP receptor beta subunit family.</text>
</comment>
<dbReference type="GO" id="GO:0005789">
    <property type="term" value="C:endoplasmic reticulum membrane"/>
    <property type="evidence" value="ECO:0007669"/>
    <property type="project" value="UniProtKB-SubCell"/>
</dbReference>
<dbReference type="Pfam" id="PF09439">
    <property type="entry name" value="SRPRB"/>
    <property type="match status" value="1"/>
</dbReference>
<keyword evidence="9 11" id="KW-0472">Membrane</keyword>
<dbReference type="PANTHER" id="PTHR45909:SF1">
    <property type="entry name" value="ADP-RIBOSYLATION FACTOR-RELATED PROTEIN 1"/>
    <property type="match status" value="1"/>
</dbReference>
<dbReference type="Gene3D" id="3.40.50.300">
    <property type="entry name" value="P-loop containing nucleotide triphosphate hydrolases"/>
    <property type="match status" value="1"/>
</dbReference>
<protein>
    <recommendedName>
        <fullName evidence="3">Signal recognition particle receptor subunit beta</fullName>
    </recommendedName>
</protein>
<dbReference type="GO" id="GO:0034067">
    <property type="term" value="P:protein localization to Golgi apparatus"/>
    <property type="evidence" value="ECO:0007669"/>
    <property type="project" value="TreeGrafter"/>
</dbReference>
<dbReference type="OrthoDB" id="41266at2759"/>
<keyword evidence="5" id="KW-0547">Nucleotide-binding</keyword>
<dbReference type="GO" id="GO:0005794">
    <property type="term" value="C:Golgi apparatus"/>
    <property type="evidence" value="ECO:0007669"/>
    <property type="project" value="TreeGrafter"/>
</dbReference>
<keyword evidence="8" id="KW-0342">GTP-binding</keyword>
<dbReference type="InterPro" id="IPR019009">
    <property type="entry name" value="SRP_receptor_beta_su"/>
</dbReference>
<keyword evidence="6" id="KW-0256">Endoplasmic reticulum</keyword>
<evidence type="ECO:0000313" key="12">
    <source>
        <dbReference type="EMBL" id="KAJ2852583.1"/>
    </source>
</evidence>
<dbReference type="InterPro" id="IPR005225">
    <property type="entry name" value="Small_GTP-bd"/>
</dbReference>
<dbReference type="InterPro" id="IPR027417">
    <property type="entry name" value="P-loop_NTPase"/>
</dbReference>
<comment type="subcellular location">
    <subcellularLocation>
        <location evidence="1">Endoplasmic reticulum membrane</location>
        <topology evidence="1">Single-pass membrane protein</topology>
    </subcellularLocation>
</comment>
<proteinExistence type="inferred from homology"/>
<reference evidence="12" key="1">
    <citation type="submission" date="2022-07" db="EMBL/GenBank/DDBJ databases">
        <title>Phylogenomic reconstructions and comparative analyses of Kickxellomycotina fungi.</title>
        <authorList>
            <person name="Reynolds N.K."/>
            <person name="Stajich J.E."/>
            <person name="Barry K."/>
            <person name="Grigoriev I.V."/>
            <person name="Crous P."/>
            <person name="Smith M.E."/>
        </authorList>
    </citation>
    <scope>NUCLEOTIDE SEQUENCE</scope>
    <source>
        <strain evidence="12">NRRL 1566</strain>
    </source>
</reference>
<dbReference type="NCBIfam" id="TIGR00231">
    <property type="entry name" value="small_GTP"/>
    <property type="match status" value="1"/>
</dbReference>
<feature type="transmembrane region" description="Helical" evidence="11">
    <location>
        <begin position="12"/>
        <end position="31"/>
    </location>
</feature>
<evidence type="ECO:0000256" key="5">
    <source>
        <dbReference type="ARBA" id="ARBA00022741"/>
    </source>
</evidence>
<organism evidence="12 13">
    <name type="scientific">Coemansia brasiliensis</name>
    <dbReference type="NCBI Taxonomy" id="2650707"/>
    <lineage>
        <taxon>Eukaryota</taxon>
        <taxon>Fungi</taxon>
        <taxon>Fungi incertae sedis</taxon>
        <taxon>Zoopagomycota</taxon>
        <taxon>Kickxellomycotina</taxon>
        <taxon>Kickxellomycetes</taxon>
        <taxon>Kickxellales</taxon>
        <taxon>Kickxellaceae</taxon>
        <taxon>Coemansia</taxon>
    </lineage>
</organism>
<dbReference type="InterPro" id="IPR024156">
    <property type="entry name" value="Small_GTPase_ARF"/>
</dbReference>
<sequence>MADGMESTGMSGLVLGGLVLLALGLAGWYLLQQQSAAISKKSLAIASGSSSISHGSSSKQPKVVITGLMNTGKTALWCHLRFSQTSVKSAAPMTQTSMALNIAEAFINETRALLVDVPGHQKFHFDRTTQLAQARAVVFVVDSAQMAKNVRETAEGLYEVLANEHVQEQEVPVLVVCNKQDDPLALANTRIQVLLEDEIDRLRGSRQAGLDSVQDTANDDAAAEERTRDFLGFEGKRFAFEDVVSPVQFNEATMVVGHDAGGLEQIERWIADALQN</sequence>
<comment type="caution">
    <text evidence="12">The sequence shown here is derived from an EMBL/GenBank/DDBJ whole genome shotgun (WGS) entry which is preliminary data.</text>
</comment>
<name>A0A9W8IBN1_9FUNG</name>
<keyword evidence="7 11" id="KW-1133">Transmembrane helix</keyword>
<keyword evidence="4 11" id="KW-0812">Transmembrane</keyword>
<keyword evidence="10" id="KW-0675">Receptor</keyword>
<dbReference type="GO" id="GO:0006886">
    <property type="term" value="P:intracellular protein transport"/>
    <property type="evidence" value="ECO:0007669"/>
    <property type="project" value="TreeGrafter"/>
</dbReference>
<keyword evidence="13" id="KW-1185">Reference proteome</keyword>
<dbReference type="PANTHER" id="PTHR45909">
    <property type="entry name" value="ADP-RIBOSYLATION FACTOR-RELATED PROTEIN 1"/>
    <property type="match status" value="1"/>
</dbReference>
<evidence type="ECO:0000313" key="13">
    <source>
        <dbReference type="Proteomes" id="UP001139887"/>
    </source>
</evidence>
<dbReference type="GO" id="GO:0043001">
    <property type="term" value="P:Golgi to plasma membrane protein transport"/>
    <property type="evidence" value="ECO:0007669"/>
    <property type="project" value="TreeGrafter"/>
</dbReference>
<evidence type="ECO:0000256" key="9">
    <source>
        <dbReference type="ARBA" id="ARBA00023136"/>
    </source>
</evidence>
<evidence type="ECO:0000256" key="2">
    <source>
        <dbReference type="ARBA" id="ARBA00005619"/>
    </source>
</evidence>
<evidence type="ECO:0000256" key="10">
    <source>
        <dbReference type="ARBA" id="ARBA00023170"/>
    </source>
</evidence>
<dbReference type="Proteomes" id="UP001139887">
    <property type="component" value="Unassembled WGS sequence"/>
</dbReference>
<evidence type="ECO:0000256" key="3">
    <source>
        <dbReference type="ARBA" id="ARBA00020256"/>
    </source>
</evidence>
<accession>A0A9W8IBN1</accession>
<evidence type="ECO:0000256" key="8">
    <source>
        <dbReference type="ARBA" id="ARBA00023134"/>
    </source>
</evidence>
<dbReference type="SUPFAM" id="SSF52540">
    <property type="entry name" value="P-loop containing nucleoside triphosphate hydrolases"/>
    <property type="match status" value="1"/>
</dbReference>
<gene>
    <name evidence="12" type="ORF">IWW36_000212</name>
</gene>
<dbReference type="GO" id="GO:0003924">
    <property type="term" value="F:GTPase activity"/>
    <property type="evidence" value="ECO:0007669"/>
    <property type="project" value="TreeGrafter"/>
</dbReference>
<evidence type="ECO:0000256" key="6">
    <source>
        <dbReference type="ARBA" id="ARBA00022824"/>
    </source>
</evidence>
<evidence type="ECO:0000256" key="7">
    <source>
        <dbReference type="ARBA" id="ARBA00022989"/>
    </source>
</evidence>
<dbReference type="EMBL" id="JANBUW010000002">
    <property type="protein sequence ID" value="KAJ2852583.1"/>
    <property type="molecule type" value="Genomic_DNA"/>
</dbReference>
<evidence type="ECO:0000256" key="11">
    <source>
        <dbReference type="SAM" id="Phobius"/>
    </source>
</evidence>
<evidence type="ECO:0000256" key="1">
    <source>
        <dbReference type="ARBA" id="ARBA00004389"/>
    </source>
</evidence>
<dbReference type="GO" id="GO:0005525">
    <property type="term" value="F:GTP binding"/>
    <property type="evidence" value="ECO:0007669"/>
    <property type="project" value="UniProtKB-KW"/>
</dbReference>